<evidence type="ECO:0000313" key="3">
    <source>
        <dbReference type="Proteomes" id="UP000735302"/>
    </source>
</evidence>
<reference evidence="2 3" key="1">
    <citation type="journal article" date="2021" name="Elife">
        <title>Chloroplast acquisition without the gene transfer in kleptoplastic sea slugs, Plakobranchus ocellatus.</title>
        <authorList>
            <person name="Maeda T."/>
            <person name="Takahashi S."/>
            <person name="Yoshida T."/>
            <person name="Shimamura S."/>
            <person name="Takaki Y."/>
            <person name="Nagai Y."/>
            <person name="Toyoda A."/>
            <person name="Suzuki Y."/>
            <person name="Arimoto A."/>
            <person name="Ishii H."/>
            <person name="Satoh N."/>
            <person name="Nishiyama T."/>
            <person name="Hasebe M."/>
            <person name="Maruyama T."/>
            <person name="Minagawa J."/>
            <person name="Obokata J."/>
            <person name="Shigenobu S."/>
        </authorList>
    </citation>
    <scope>NUCLEOTIDE SEQUENCE [LARGE SCALE GENOMIC DNA]</scope>
</reference>
<sequence length="102" mass="11174">MDSDSDFDANELLDFSSDEYVVKTEDEKSSDDEQDSFLALPSGSTDPGSRSCPGVNLADVTDVGGPDGIPEFRPEYPSGIRLDTVRTRLGRNNLMTNFELHV</sequence>
<evidence type="ECO:0000313" key="2">
    <source>
        <dbReference type="EMBL" id="GFO39314.1"/>
    </source>
</evidence>
<comment type="caution">
    <text evidence="2">The sequence shown here is derived from an EMBL/GenBank/DDBJ whole genome shotgun (WGS) entry which is preliminary data.</text>
</comment>
<feature type="region of interest" description="Disordered" evidence="1">
    <location>
        <begin position="18"/>
        <end position="75"/>
    </location>
</feature>
<gene>
    <name evidence="2" type="ORF">PoB_006581900</name>
</gene>
<dbReference type="EMBL" id="BLXT01007490">
    <property type="protein sequence ID" value="GFO39314.1"/>
    <property type="molecule type" value="Genomic_DNA"/>
</dbReference>
<protein>
    <submittedName>
        <fullName evidence="2">Uncharacterized protein</fullName>
    </submittedName>
</protein>
<keyword evidence="3" id="KW-1185">Reference proteome</keyword>
<dbReference type="AlphaFoldDB" id="A0AAV4D598"/>
<organism evidence="2 3">
    <name type="scientific">Plakobranchus ocellatus</name>
    <dbReference type="NCBI Taxonomy" id="259542"/>
    <lineage>
        <taxon>Eukaryota</taxon>
        <taxon>Metazoa</taxon>
        <taxon>Spiralia</taxon>
        <taxon>Lophotrochozoa</taxon>
        <taxon>Mollusca</taxon>
        <taxon>Gastropoda</taxon>
        <taxon>Heterobranchia</taxon>
        <taxon>Euthyneura</taxon>
        <taxon>Panpulmonata</taxon>
        <taxon>Sacoglossa</taxon>
        <taxon>Placobranchoidea</taxon>
        <taxon>Plakobranchidae</taxon>
        <taxon>Plakobranchus</taxon>
    </lineage>
</organism>
<accession>A0AAV4D598</accession>
<dbReference type="Proteomes" id="UP000735302">
    <property type="component" value="Unassembled WGS sequence"/>
</dbReference>
<proteinExistence type="predicted"/>
<evidence type="ECO:0000256" key="1">
    <source>
        <dbReference type="SAM" id="MobiDB-lite"/>
    </source>
</evidence>
<name>A0AAV4D598_9GAST</name>